<dbReference type="OrthoDB" id="3175596at2"/>
<evidence type="ECO:0000313" key="3">
    <source>
        <dbReference type="EMBL" id="SFM11262.1"/>
    </source>
</evidence>
<dbReference type="SUPFAM" id="SSF63520">
    <property type="entry name" value="PTS-regulatory domain, PRD"/>
    <property type="match status" value="2"/>
</dbReference>
<dbReference type="SUPFAM" id="SSF50151">
    <property type="entry name" value="SacY-like RNA-binding domain"/>
    <property type="match status" value="1"/>
</dbReference>
<feature type="domain" description="PRD" evidence="2">
    <location>
        <begin position="185"/>
        <end position="290"/>
    </location>
</feature>
<evidence type="ECO:0000256" key="1">
    <source>
        <dbReference type="ARBA" id="ARBA00022737"/>
    </source>
</evidence>
<dbReference type="InterPro" id="IPR050661">
    <property type="entry name" value="BglG_antiterminators"/>
</dbReference>
<dbReference type="PANTHER" id="PTHR30185">
    <property type="entry name" value="CRYPTIC BETA-GLUCOSIDE BGL OPERON ANTITERMINATOR"/>
    <property type="match status" value="1"/>
</dbReference>
<dbReference type="InterPro" id="IPR011608">
    <property type="entry name" value="PRD"/>
</dbReference>
<dbReference type="InterPro" id="IPR004341">
    <property type="entry name" value="CAT_RNA-bd_dom"/>
</dbReference>
<dbReference type="SMART" id="SM01061">
    <property type="entry name" value="CAT_RBD"/>
    <property type="match status" value="1"/>
</dbReference>
<dbReference type="GO" id="GO:0003723">
    <property type="term" value="F:RNA binding"/>
    <property type="evidence" value="ECO:0007669"/>
    <property type="project" value="InterPro"/>
</dbReference>
<dbReference type="Pfam" id="PF00874">
    <property type="entry name" value="PRD"/>
    <property type="match status" value="2"/>
</dbReference>
<dbReference type="Gene3D" id="2.30.24.10">
    <property type="entry name" value="CAT RNA-binding domain"/>
    <property type="match status" value="1"/>
</dbReference>
<dbReference type="EMBL" id="FOTI01000070">
    <property type="protein sequence ID" value="SFM11262.1"/>
    <property type="molecule type" value="Genomic_DNA"/>
</dbReference>
<gene>
    <name evidence="3" type="ORF">SAMN02983006_02824</name>
</gene>
<dbReference type="Pfam" id="PF03123">
    <property type="entry name" value="CAT_RBD"/>
    <property type="match status" value="1"/>
</dbReference>
<proteinExistence type="predicted"/>
<dbReference type="AlphaFoldDB" id="A0A1I4N6T8"/>
<sequence>MIQTVLFRFHNICQRTKIFNNNVILAENCLKKQEFILIATGIGFSNKQGDTFLRDDYQIKQEFIPLTGDKRNNYFQLLEEVDSKIIQATEEIIAMINQELTADINQYIRIGLTDHIAFTLKRIKKGMEIINPFLVETRTLYKKEFQLARQAVAILEKWFELVIPEGEIGFIAFHIHGAINNNEVSKTVKNTSLIKQLVAKIETEMGQKLEYDSLNYARLVNHLRFALERIESSENNINPLLDNIKTDFKTSYKLAEQLAELIEERLDYKVPEDEKGYLALHLHRLEKNLN</sequence>
<evidence type="ECO:0000259" key="2">
    <source>
        <dbReference type="PROSITE" id="PS51372"/>
    </source>
</evidence>
<dbReference type="PANTHER" id="PTHR30185:SF16">
    <property type="entry name" value="PROTEIN GLCT"/>
    <property type="match status" value="1"/>
</dbReference>
<reference evidence="3 4" key="1">
    <citation type="submission" date="2016-10" db="EMBL/GenBank/DDBJ databases">
        <authorList>
            <person name="de Groot N.N."/>
        </authorList>
    </citation>
    <scope>NUCLEOTIDE SEQUENCE [LARGE SCALE GENOMIC DNA]</scope>
    <source>
        <strain evidence="3 4">ATCC 51327</strain>
    </source>
</reference>
<evidence type="ECO:0000313" key="4">
    <source>
        <dbReference type="Proteomes" id="UP000199006"/>
    </source>
</evidence>
<dbReference type="STRING" id="29563.SAMN02983006_02824"/>
<dbReference type="PROSITE" id="PS51372">
    <property type="entry name" value="PRD_2"/>
    <property type="match status" value="2"/>
</dbReference>
<dbReference type="InterPro" id="IPR036650">
    <property type="entry name" value="CAT_RNA-bd_dom_sf"/>
</dbReference>
<feature type="domain" description="PRD" evidence="2">
    <location>
        <begin position="80"/>
        <end position="184"/>
    </location>
</feature>
<dbReference type="Proteomes" id="UP000199006">
    <property type="component" value="Unassembled WGS sequence"/>
</dbReference>
<keyword evidence="4" id="KW-1185">Reference proteome</keyword>
<dbReference type="Gene3D" id="1.10.1790.10">
    <property type="entry name" value="PRD domain"/>
    <property type="match status" value="2"/>
</dbReference>
<dbReference type="InterPro" id="IPR036634">
    <property type="entry name" value="PRD_sf"/>
</dbReference>
<accession>A0A1I4N6T8</accession>
<keyword evidence="1" id="KW-0677">Repeat</keyword>
<name>A0A1I4N6T8_9FIRM</name>
<protein>
    <submittedName>
        <fullName evidence="3">Transcriptional antiterminator, BglG family</fullName>
    </submittedName>
</protein>
<dbReference type="GO" id="GO:0006355">
    <property type="term" value="P:regulation of DNA-templated transcription"/>
    <property type="evidence" value="ECO:0007669"/>
    <property type="project" value="InterPro"/>
</dbReference>
<organism evidence="3 4">
    <name type="scientific">Halanaerobium salsuginis</name>
    <dbReference type="NCBI Taxonomy" id="29563"/>
    <lineage>
        <taxon>Bacteria</taxon>
        <taxon>Bacillati</taxon>
        <taxon>Bacillota</taxon>
        <taxon>Clostridia</taxon>
        <taxon>Halanaerobiales</taxon>
        <taxon>Halanaerobiaceae</taxon>
        <taxon>Halanaerobium</taxon>
    </lineage>
</organism>